<dbReference type="RefSeq" id="WP_081819134.1">
    <property type="nucleotide sequence ID" value="NZ_CP113531.1"/>
</dbReference>
<name>A0A8E0WLF6_9RICK</name>
<dbReference type="AlphaFoldDB" id="A0A8E0WLF6"/>
<dbReference type="Proteomes" id="UP000027161">
    <property type="component" value="Unassembled WGS sequence"/>
</dbReference>
<evidence type="ECO:0000313" key="1">
    <source>
        <dbReference type="EMBL" id="KDO02724.1"/>
    </source>
</evidence>
<reference evidence="1 2" key="1">
    <citation type="submission" date="2014-02" db="EMBL/GenBank/DDBJ databases">
        <title>Draft genome sequence of Rickettsia buchneri sp. nov. ISO7T.</title>
        <authorList>
            <person name="Felsheim R.F."/>
            <person name="Kurtti T.J."/>
            <person name="Munderloh U.G."/>
        </authorList>
    </citation>
    <scope>NUCLEOTIDE SEQUENCE [LARGE SCALE GENOMIC DNA]</scope>
    <source>
        <strain evidence="1 2">ISO7</strain>
    </source>
</reference>
<keyword evidence="2" id="KW-1185">Reference proteome</keyword>
<organism evidence="1 2">
    <name type="scientific">Rickettsia tamurae subsp. buchneri</name>
    <dbReference type="NCBI Taxonomy" id="1462938"/>
    <lineage>
        <taxon>Bacteria</taxon>
        <taxon>Pseudomonadati</taxon>
        <taxon>Pseudomonadota</taxon>
        <taxon>Alphaproteobacteria</taxon>
        <taxon>Rickettsiales</taxon>
        <taxon>Rickettsiaceae</taxon>
        <taxon>Rickettsieae</taxon>
        <taxon>Rickettsia</taxon>
        <taxon>spotted fever group</taxon>
    </lineage>
</organism>
<sequence>MLKTYIEYLLSLVNTSIPTSFNPEFGLRVYVDRLQSLKNKYEKAKDSSQAVSKIILDYIENQESDGLKAKLVITCQNLGLIEDYSEVAQENAVYKCLDEAFDLLDQGLKNPQL</sequence>
<gene>
    <name evidence="1" type="ORF">REISMN_05520</name>
</gene>
<accession>A0A8E0WLF6</accession>
<dbReference type="EMBL" id="JFKF01000117">
    <property type="protein sequence ID" value="KDO02724.1"/>
    <property type="molecule type" value="Genomic_DNA"/>
</dbReference>
<protein>
    <submittedName>
        <fullName evidence="1">Uncharacterized protein</fullName>
    </submittedName>
</protein>
<proteinExistence type="predicted"/>
<evidence type="ECO:0000313" key="2">
    <source>
        <dbReference type="Proteomes" id="UP000027161"/>
    </source>
</evidence>
<comment type="caution">
    <text evidence="1">The sequence shown here is derived from an EMBL/GenBank/DDBJ whole genome shotgun (WGS) entry which is preliminary data.</text>
</comment>